<dbReference type="AlphaFoldDB" id="A0AA96LGA1"/>
<sequence length="83" mass="9667">MTESLTPLLHKFRLELREDTMAAQLGGYYACRNGQKHIVLNRDLPEEKKAEVGLEIIDRHCRDQTPSAFLPYFLFDEGFPEKK</sequence>
<proteinExistence type="predicted"/>
<evidence type="ECO:0000313" key="2">
    <source>
        <dbReference type="Proteomes" id="UP001305702"/>
    </source>
</evidence>
<evidence type="ECO:0000313" key="1">
    <source>
        <dbReference type="EMBL" id="WNQ13509.1"/>
    </source>
</evidence>
<organism evidence="1 2">
    <name type="scientific">Paenibacillus aurantius</name>
    <dbReference type="NCBI Taxonomy" id="2918900"/>
    <lineage>
        <taxon>Bacteria</taxon>
        <taxon>Bacillati</taxon>
        <taxon>Bacillota</taxon>
        <taxon>Bacilli</taxon>
        <taxon>Bacillales</taxon>
        <taxon>Paenibacillaceae</taxon>
        <taxon>Paenibacillus</taxon>
    </lineage>
</organism>
<dbReference type="Proteomes" id="UP001305702">
    <property type="component" value="Chromosome"/>
</dbReference>
<accession>A0AA96LGA1</accession>
<name>A0AA96LGA1_9BACL</name>
<protein>
    <submittedName>
        <fullName evidence="1">Uncharacterized protein</fullName>
    </submittedName>
</protein>
<gene>
    <name evidence="1" type="ORF">MJA45_10960</name>
</gene>
<keyword evidence="2" id="KW-1185">Reference proteome</keyword>
<dbReference type="KEGG" id="paun:MJA45_10960"/>
<reference evidence="1 2" key="1">
    <citation type="submission" date="2022-02" db="EMBL/GenBank/DDBJ databases">
        <title>Paenibacillus sp. MBLB1776 Whole Genome Shotgun Sequencing.</title>
        <authorList>
            <person name="Hwang C.Y."/>
            <person name="Cho E.-S."/>
            <person name="Seo M.-J."/>
        </authorList>
    </citation>
    <scope>NUCLEOTIDE SEQUENCE [LARGE SCALE GENOMIC DNA]</scope>
    <source>
        <strain evidence="1 2">MBLB1776</strain>
    </source>
</reference>
<dbReference type="EMBL" id="CP130318">
    <property type="protein sequence ID" value="WNQ13509.1"/>
    <property type="molecule type" value="Genomic_DNA"/>
</dbReference>
<dbReference type="RefSeq" id="WP_315607292.1">
    <property type="nucleotide sequence ID" value="NZ_CP130318.1"/>
</dbReference>